<dbReference type="AlphaFoldDB" id="A0A2P2PFT2"/>
<proteinExistence type="predicted"/>
<dbReference type="EMBL" id="GGEC01073109">
    <property type="protein sequence ID" value="MBX53593.1"/>
    <property type="molecule type" value="Transcribed_RNA"/>
</dbReference>
<reference evidence="1" key="1">
    <citation type="submission" date="2018-02" db="EMBL/GenBank/DDBJ databases">
        <title>Rhizophora mucronata_Transcriptome.</title>
        <authorList>
            <person name="Meera S.P."/>
            <person name="Sreeshan A."/>
            <person name="Augustine A."/>
        </authorList>
    </citation>
    <scope>NUCLEOTIDE SEQUENCE</scope>
    <source>
        <tissue evidence="1">Leaf</tissue>
    </source>
</reference>
<sequence length="22" mass="2563">MKSDHPCSPQFHRDTNGIYLCL</sequence>
<organism evidence="1">
    <name type="scientific">Rhizophora mucronata</name>
    <name type="common">Asiatic mangrove</name>
    <dbReference type="NCBI Taxonomy" id="61149"/>
    <lineage>
        <taxon>Eukaryota</taxon>
        <taxon>Viridiplantae</taxon>
        <taxon>Streptophyta</taxon>
        <taxon>Embryophyta</taxon>
        <taxon>Tracheophyta</taxon>
        <taxon>Spermatophyta</taxon>
        <taxon>Magnoliopsida</taxon>
        <taxon>eudicotyledons</taxon>
        <taxon>Gunneridae</taxon>
        <taxon>Pentapetalae</taxon>
        <taxon>rosids</taxon>
        <taxon>fabids</taxon>
        <taxon>Malpighiales</taxon>
        <taxon>Rhizophoraceae</taxon>
        <taxon>Rhizophora</taxon>
    </lineage>
</organism>
<accession>A0A2P2PFT2</accession>
<protein>
    <submittedName>
        <fullName evidence="1">Uncharacterized protein</fullName>
    </submittedName>
</protein>
<name>A0A2P2PFT2_RHIMU</name>
<evidence type="ECO:0000313" key="1">
    <source>
        <dbReference type="EMBL" id="MBX53593.1"/>
    </source>
</evidence>